<keyword evidence="6" id="KW-0378">Hydrolase</keyword>
<dbReference type="EMBL" id="AP028216">
    <property type="protein sequence ID" value="BEI92709.1"/>
    <property type="molecule type" value="Genomic_DNA"/>
</dbReference>
<dbReference type="Gene3D" id="2.40.70.10">
    <property type="entry name" value="Acid Proteases"/>
    <property type="match status" value="1"/>
</dbReference>
<dbReference type="InterPro" id="IPR043128">
    <property type="entry name" value="Rev_trsase/Diguanyl_cyclase"/>
</dbReference>
<feature type="region of interest" description="Disordered" evidence="9">
    <location>
        <begin position="1731"/>
        <end position="1758"/>
    </location>
</feature>
<keyword evidence="7" id="KW-0694">RNA-binding</keyword>
<feature type="compositionally biased region" description="Pro residues" evidence="9">
    <location>
        <begin position="341"/>
        <end position="350"/>
    </location>
</feature>
<keyword evidence="2" id="KW-0808">Transferase</keyword>
<evidence type="ECO:0000256" key="4">
    <source>
        <dbReference type="ARBA" id="ARBA00022722"/>
    </source>
</evidence>
<dbReference type="InterPro" id="IPR001584">
    <property type="entry name" value="Integrase_cat-core"/>
</dbReference>
<dbReference type="Gene3D" id="3.30.420.10">
    <property type="entry name" value="Ribonuclease H-like superfamily/Ribonuclease H"/>
    <property type="match status" value="1"/>
</dbReference>
<dbReference type="Pfam" id="PF17917">
    <property type="entry name" value="RT_RNaseH"/>
    <property type="match status" value="1"/>
</dbReference>
<dbReference type="InterPro" id="IPR000477">
    <property type="entry name" value="RT_dom"/>
</dbReference>
<dbReference type="GO" id="GO:0004519">
    <property type="term" value="F:endonuclease activity"/>
    <property type="evidence" value="ECO:0007669"/>
    <property type="project" value="UniProtKB-KW"/>
</dbReference>
<dbReference type="CDD" id="cd00303">
    <property type="entry name" value="retropepsin_like"/>
    <property type="match status" value="1"/>
</dbReference>
<keyword evidence="8" id="KW-0695">RNA-directed DNA polymerase</keyword>
<dbReference type="Proteomes" id="UP001233271">
    <property type="component" value="Chromosome 5"/>
</dbReference>
<feature type="domain" description="Integrase catalytic" evidence="11">
    <location>
        <begin position="1373"/>
        <end position="1539"/>
    </location>
</feature>
<keyword evidence="13" id="KW-1185">Reference proteome</keyword>
<dbReference type="Gene3D" id="1.10.340.70">
    <property type="match status" value="1"/>
</dbReference>
<proteinExistence type="predicted"/>
<feature type="domain" description="Reverse transcriptase" evidence="10">
    <location>
        <begin position="797"/>
        <end position="975"/>
    </location>
</feature>
<evidence type="ECO:0000259" key="10">
    <source>
        <dbReference type="PROSITE" id="PS50878"/>
    </source>
</evidence>
<evidence type="ECO:0000256" key="3">
    <source>
        <dbReference type="ARBA" id="ARBA00022695"/>
    </source>
</evidence>
<evidence type="ECO:0000313" key="12">
    <source>
        <dbReference type="EMBL" id="BEI92709.1"/>
    </source>
</evidence>
<organism evidence="12 13">
    <name type="scientific">Cutaneotrichosporon cavernicola</name>
    <dbReference type="NCBI Taxonomy" id="279322"/>
    <lineage>
        <taxon>Eukaryota</taxon>
        <taxon>Fungi</taxon>
        <taxon>Dikarya</taxon>
        <taxon>Basidiomycota</taxon>
        <taxon>Agaricomycotina</taxon>
        <taxon>Tremellomycetes</taxon>
        <taxon>Trichosporonales</taxon>
        <taxon>Trichosporonaceae</taxon>
        <taxon>Cutaneotrichosporon</taxon>
    </lineage>
</organism>
<dbReference type="Gene3D" id="3.10.10.10">
    <property type="entry name" value="HIV Type 1 Reverse Transcriptase, subunit A, domain 1"/>
    <property type="match status" value="1"/>
</dbReference>
<feature type="compositionally biased region" description="Basic and acidic residues" evidence="9">
    <location>
        <begin position="1"/>
        <end position="18"/>
    </location>
</feature>
<dbReference type="InterPro" id="IPR041373">
    <property type="entry name" value="RT_RNaseH"/>
</dbReference>
<evidence type="ECO:0000313" key="13">
    <source>
        <dbReference type="Proteomes" id="UP001233271"/>
    </source>
</evidence>
<dbReference type="Gene3D" id="3.30.70.270">
    <property type="match status" value="2"/>
</dbReference>
<dbReference type="InterPro" id="IPR050951">
    <property type="entry name" value="Retrovirus_Pol_polyprotein"/>
</dbReference>
<dbReference type="RefSeq" id="XP_060457974.1">
    <property type="nucleotide sequence ID" value="XM_060601485.1"/>
</dbReference>
<evidence type="ECO:0000256" key="2">
    <source>
        <dbReference type="ARBA" id="ARBA00022679"/>
    </source>
</evidence>
<evidence type="ECO:0000259" key="11">
    <source>
        <dbReference type="PROSITE" id="PS50994"/>
    </source>
</evidence>
<feature type="compositionally biased region" description="Basic and acidic residues" evidence="9">
    <location>
        <begin position="373"/>
        <end position="386"/>
    </location>
</feature>
<gene>
    <name evidence="12" type="ORF">CcaverHIS019_0503370</name>
</gene>
<evidence type="ECO:0000256" key="1">
    <source>
        <dbReference type="ARBA" id="ARBA00012493"/>
    </source>
</evidence>
<feature type="region of interest" description="Disordered" evidence="9">
    <location>
        <begin position="1"/>
        <end position="122"/>
    </location>
</feature>
<dbReference type="EC" id="2.7.7.49" evidence="1"/>
<name>A0AA48L663_9TREE</name>
<keyword evidence="3" id="KW-0548">Nucleotidyltransferase</keyword>
<dbReference type="PROSITE" id="PS50994">
    <property type="entry name" value="INTEGRASE"/>
    <property type="match status" value="1"/>
</dbReference>
<evidence type="ECO:0000256" key="9">
    <source>
        <dbReference type="SAM" id="MobiDB-lite"/>
    </source>
</evidence>
<dbReference type="PROSITE" id="PS50878">
    <property type="entry name" value="RT_POL"/>
    <property type="match status" value="1"/>
</dbReference>
<dbReference type="CDD" id="cd01647">
    <property type="entry name" value="RT_LTR"/>
    <property type="match status" value="1"/>
</dbReference>
<evidence type="ECO:0000256" key="7">
    <source>
        <dbReference type="ARBA" id="ARBA00022884"/>
    </source>
</evidence>
<evidence type="ECO:0000256" key="6">
    <source>
        <dbReference type="ARBA" id="ARBA00022801"/>
    </source>
</evidence>
<dbReference type="FunFam" id="3.10.20.370:FF:000001">
    <property type="entry name" value="Retrovirus-related Pol polyprotein from transposon 17.6-like protein"/>
    <property type="match status" value="1"/>
</dbReference>
<feature type="region of interest" description="Disordered" evidence="9">
    <location>
        <begin position="312"/>
        <end position="400"/>
    </location>
</feature>
<dbReference type="GO" id="GO:0003964">
    <property type="term" value="F:RNA-directed DNA polymerase activity"/>
    <property type="evidence" value="ECO:0007669"/>
    <property type="project" value="UniProtKB-KW"/>
</dbReference>
<dbReference type="InterPro" id="IPR036397">
    <property type="entry name" value="RNaseH_sf"/>
</dbReference>
<dbReference type="SUPFAM" id="SSF53098">
    <property type="entry name" value="Ribonuclease H-like"/>
    <property type="match status" value="1"/>
</dbReference>
<dbReference type="PANTHER" id="PTHR37984:SF5">
    <property type="entry name" value="PROTEIN NYNRIN-LIKE"/>
    <property type="match status" value="1"/>
</dbReference>
<evidence type="ECO:0000256" key="8">
    <source>
        <dbReference type="ARBA" id="ARBA00022918"/>
    </source>
</evidence>
<keyword evidence="4" id="KW-0540">Nuclease</keyword>
<dbReference type="GO" id="GO:0005634">
    <property type="term" value="C:nucleus"/>
    <property type="evidence" value="ECO:0007669"/>
    <property type="project" value="UniProtKB-ARBA"/>
</dbReference>
<dbReference type="SUPFAM" id="SSF50630">
    <property type="entry name" value="Acid proteases"/>
    <property type="match status" value="1"/>
</dbReference>
<dbReference type="GO" id="GO:0003723">
    <property type="term" value="F:RNA binding"/>
    <property type="evidence" value="ECO:0007669"/>
    <property type="project" value="UniProtKB-KW"/>
</dbReference>
<keyword evidence="5" id="KW-0255">Endonuclease</keyword>
<sequence length="1758" mass="193021">MSERDMTPSDAARQRPVEDDTPADENVLIPRSELEDMKAQIAELKSRRVSRAGTRHTSRHSSRHTPRPRRPDMDAWRREDEEQARRHREEDERVAEHRRQYVRTASPRHPPSPRAPPYITPPLTPPTEDPYKPRHCFTLKPGDFPKFGATADTNIDDWITTISMILDQTGVADFEITSRLPLVLTGAASKWFTGLSPDERHRLRSWSQWCDRLRTAFQPADYDLLLRDCARNRLLLPSESISDYFYDKIRLLRTAYPSNSDRDHAYDVLLGLPQCFRAQCHVDTDAPIDQLHRTLVERAVLLPRGYTNGVAPPAAAARTSHHHVSTTAAATKPAPVSGNPAPTPSAPPPAHAGAPKPAARTPPRPCRSCGGPHWDRDCTSPKKDVSRPATHTNTTPLGPRREAFFTDVANDGTAATTTIVATTVATADVNVVTNDSTAVTITEASVNAATPNQQYRHTPCYTAIAVNSKPHRAIVDPGSGISMVAKEYVTFHLPSSPLQPCSSFPVRGVGSSATVFGFVTIPVTFPAAPPFTVNIDFYAMTDAPTGLLLGNDCLGRLGAVVDLGQSKLTVRGSVFPLSYLAPAARAPFSAEHAQAIRTRESFNVTVEEDVIIRPGHRARVAMKAGESAVASPFLITPIPMHGNPALLCQTPRAVADSPTFTGELVNLHHRPVHIRPGDAVGVASLIHALSPPPPSAPVAKSVASHVHAPPPPPSACVASTDPDEIDVNPDLTVEQRRVVDDMLRRRMHTFSSNNSVGRTNVVEFNVDTGEHVPISQPPYHASPRQRVAIDAAIDGLLAAGHASPSHSPWASPVLVVQQHDKKRMCVDYCRLNKVTKSDQYPLPRIDDILSQFQGKMWFSTLDANRGYHQVPVADADKKKLAFRTHRGLFEPTVMPFGAKGAPATFQRMMDVILAAGKWQWCLAYLDDVIIYSKTFEEHVDNVAWTLDAIAAAGLTLGAGKSHLFYRSLDCLGHTISALGIGIIGRNVDAILKQEPPKTLAALERFSGLAGHYRRFIEKFSLVARPLHEKINTSRKTKTYDLDDATLAAFHVIKNLVAERPLLAHPDYALGFRVESDACRDGFGAILSQKGSDGIVRPIAFLSRVTTAPEKNYSATELECTALTWALRRFHPYIDGAELEAITDHAALQWLLDYTGPNQRLVRQSLALQPYRDRLTIRHRPGKNHAHVDQLSRAPLPITASDLAVAMADEPVTSPPTDTNAFLAWAAPDDPSLVKAVKEATPQDAKLAKIIAECVAHNDAAFPVATTRVATTRVATTPLPHPRLPFTTQDGLVFIHRPSLGAYALCIPAACDDIRDKIVFDHHDTPIAGHRSTDKTFLAVAPYYHWPGMRRSITRYVQTCDACQKHKPAIATTSPMQPLAIPVTRWHTVTMDFAVDLPVSNTFNAIMVVVDKFTKRCHLIPTHTTATAKDTAFLFLANVVRLHGIPVRIVSDRDPKFTSAFWKAIHTALGTKLLLSTAFHPQTDGQSERQVRTLKEALRHFVNARQNNWFYLLPLLEIAFNSSVHASSNVTPFELDLGFHPRLLNHPASTSHDDKDAGVFIDALNAATVDAVEALQHAQARQAGQYDARNVNRRKTVFAVGDQVLLRSGLFKPVFYQKSKSKKLAPTWFGPFTVTSVDGPTVITVDLPFNLNIHNRINTMNARKYLARVKAHPSAVREVEQILGHRASIRTNAFPDGKPQWLVRFKNAPTGAEQWLDHAELTYYGGDAIINPPSSSSSSGEDALNPSAGAPAAPGLHTP</sequence>
<accession>A0AA48L663</accession>
<dbReference type="KEGG" id="ccac:CcaHIS019_0503370"/>
<evidence type="ECO:0000256" key="5">
    <source>
        <dbReference type="ARBA" id="ARBA00022759"/>
    </source>
</evidence>
<feature type="compositionally biased region" description="Pro residues" evidence="9">
    <location>
        <begin position="108"/>
        <end position="122"/>
    </location>
</feature>
<dbReference type="InterPro" id="IPR043502">
    <property type="entry name" value="DNA/RNA_pol_sf"/>
</dbReference>
<dbReference type="GO" id="GO:0016787">
    <property type="term" value="F:hydrolase activity"/>
    <property type="evidence" value="ECO:0007669"/>
    <property type="project" value="UniProtKB-KW"/>
</dbReference>
<dbReference type="Pfam" id="PF00078">
    <property type="entry name" value="RVT_1"/>
    <property type="match status" value="1"/>
</dbReference>
<dbReference type="SUPFAM" id="SSF56672">
    <property type="entry name" value="DNA/RNA polymerases"/>
    <property type="match status" value="1"/>
</dbReference>
<protein>
    <recommendedName>
        <fullName evidence="1">RNA-directed DNA polymerase</fullName>
        <ecNumber evidence="1">2.7.7.49</ecNumber>
    </recommendedName>
</protein>
<dbReference type="GO" id="GO:0015074">
    <property type="term" value="P:DNA integration"/>
    <property type="evidence" value="ECO:0007669"/>
    <property type="project" value="InterPro"/>
</dbReference>
<dbReference type="Pfam" id="PF17921">
    <property type="entry name" value="Integrase_H2C2"/>
    <property type="match status" value="1"/>
</dbReference>
<feature type="compositionally biased region" description="Basic and acidic residues" evidence="9">
    <location>
        <begin position="69"/>
        <end position="99"/>
    </location>
</feature>
<feature type="region of interest" description="Disordered" evidence="9">
    <location>
        <begin position="703"/>
        <end position="727"/>
    </location>
</feature>
<dbReference type="InterPro" id="IPR021109">
    <property type="entry name" value="Peptidase_aspartic_dom_sf"/>
</dbReference>
<reference evidence="12" key="1">
    <citation type="journal article" date="2023" name="BMC Genomics">
        <title>Chromosome-level genome assemblies of Cutaneotrichosporon spp. (Trichosporonales, Basidiomycota) reveal imbalanced evolution between nucleotide sequences and chromosome synteny.</title>
        <authorList>
            <person name="Kobayashi Y."/>
            <person name="Kayamori A."/>
            <person name="Aoki K."/>
            <person name="Shiwa Y."/>
            <person name="Matsutani M."/>
            <person name="Fujita N."/>
            <person name="Sugita T."/>
            <person name="Iwasaki W."/>
            <person name="Tanaka N."/>
            <person name="Takashima M."/>
        </authorList>
    </citation>
    <scope>NUCLEOTIDE SEQUENCE</scope>
    <source>
        <strain evidence="12">HIS019</strain>
    </source>
</reference>
<dbReference type="CDD" id="cd09274">
    <property type="entry name" value="RNase_HI_RT_Ty3"/>
    <property type="match status" value="1"/>
</dbReference>
<dbReference type="GeneID" id="85496579"/>
<dbReference type="PANTHER" id="PTHR37984">
    <property type="entry name" value="PROTEIN CBG26694"/>
    <property type="match status" value="1"/>
</dbReference>
<dbReference type="InterPro" id="IPR041588">
    <property type="entry name" value="Integrase_H2C2"/>
</dbReference>
<dbReference type="InterPro" id="IPR012337">
    <property type="entry name" value="RNaseH-like_sf"/>
</dbReference>
<feature type="compositionally biased region" description="Basic residues" evidence="9">
    <location>
        <begin position="47"/>
        <end position="68"/>
    </location>
</feature>